<evidence type="ECO:0000259" key="11">
    <source>
        <dbReference type="Pfam" id="PF02870"/>
    </source>
</evidence>
<keyword evidence="5 9" id="KW-0808">Transferase</keyword>
<dbReference type="InterPro" id="IPR001497">
    <property type="entry name" value="MethylDNA_cys_MeTrfase_AS"/>
</dbReference>
<evidence type="ECO:0000256" key="9">
    <source>
        <dbReference type="HAMAP-Rule" id="MF_00772"/>
    </source>
</evidence>
<dbReference type="InterPro" id="IPR036388">
    <property type="entry name" value="WH-like_DNA-bd_sf"/>
</dbReference>
<accession>W6NIX6</accession>
<dbReference type="InterPro" id="IPR036217">
    <property type="entry name" value="MethylDNA_cys_MeTrfase_DNAb"/>
</dbReference>
<evidence type="ECO:0000313" key="13">
    <source>
        <dbReference type="Proteomes" id="UP000019482"/>
    </source>
</evidence>
<comment type="subcellular location">
    <subcellularLocation>
        <location evidence="9">Cytoplasm</location>
    </subcellularLocation>
</comment>
<comment type="catalytic activity">
    <reaction evidence="1 9">
        <text>a 4-O-methyl-thymidine in DNA + L-cysteinyl-[protein] = a thymidine in DNA + S-methyl-L-cysteinyl-[protein]</text>
        <dbReference type="Rhea" id="RHEA:53428"/>
        <dbReference type="Rhea" id="RHEA-COMP:10131"/>
        <dbReference type="Rhea" id="RHEA-COMP:10132"/>
        <dbReference type="Rhea" id="RHEA-COMP:13555"/>
        <dbReference type="Rhea" id="RHEA-COMP:13556"/>
        <dbReference type="ChEBI" id="CHEBI:29950"/>
        <dbReference type="ChEBI" id="CHEBI:82612"/>
        <dbReference type="ChEBI" id="CHEBI:137386"/>
        <dbReference type="ChEBI" id="CHEBI:137387"/>
        <dbReference type="EC" id="2.1.1.63"/>
    </reaction>
</comment>
<proteinExistence type="inferred from homology"/>
<reference evidence="12 13" key="1">
    <citation type="journal article" date="2015" name="Genome Announc.">
        <title>Draft Genome Sequence of Clostridium tyrobutyricum Strain DIVETGP, Isolated from Cow's Milk for Grana Padano Production.</title>
        <authorList>
            <person name="Soggiu A."/>
            <person name="Piras C."/>
            <person name="Gaiarsa S."/>
            <person name="Sassera D."/>
            <person name="Roncada P."/>
            <person name="Bendixen E."/>
            <person name="Brasca M."/>
            <person name="Bonizzi L."/>
        </authorList>
    </citation>
    <scope>NUCLEOTIDE SEQUENCE [LARGE SCALE GENOMIC DNA]</scope>
    <source>
        <strain evidence="12 13">DIVETGP</strain>
    </source>
</reference>
<keyword evidence="7 9" id="KW-0234">DNA repair</keyword>
<name>W6NIX6_CLOTY</name>
<dbReference type="GO" id="GO:0005737">
    <property type="term" value="C:cytoplasm"/>
    <property type="evidence" value="ECO:0007669"/>
    <property type="project" value="UniProtKB-SubCell"/>
</dbReference>
<comment type="similarity">
    <text evidence="2 9">Belongs to the MGMT family.</text>
</comment>
<dbReference type="InterPro" id="IPR008332">
    <property type="entry name" value="MethylG_MeTrfase_N"/>
</dbReference>
<dbReference type="PROSITE" id="PS00374">
    <property type="entry name" value="MGMT"/>
    <property type="match status" value="1"/>
</dbReference>
<evidence type="ECO:0000256" key="5">
    <source>
        <dbReference type="ARBA" id="ARBA00022679"/>
    </source>
</evidence>
<dbReference type="InterPro" id="IPR036631">
    <property type="entry name" value="MGMT_N_sf"/>
</dbReference>
<dbReference type="Pfam" id="PF02870">
    <property type="entry name" value="Methyltransf_1N"/>
    <property type="match status" value="1"/>
</dbReference>
<evidence type="ECO:0000256" key="8">
    <source>
        <dbReference type="ARBA" id="ARBA00049348"/>
    </source>
</evidence>
<dbReference type="Pfam" id="PF01035">
    <property type="entry name" value="DNA_binding_1"/>
    <property type="match status" value="1"/>
</dbReference>
<dbReference type="PANTHER" id="PTHR10815">
    <property type="entry name" value="METHYLATED-DNA--PROTEIN-CYSTEINE METHYLTRANSFERASE"/>
    <property type="match status" value="1"/>
</dbReference>
<comment type="caution">
    <text evidence="12">The sequence shown here is derived from an EMBL/GenBank/DDBJ whole genome shotgun (WGS) entry which is preliminary data.</text>
</comment>
<evidence type="ECO:0000256" key="1">
    <source>
        <dbReference type="ARBA" id="ARBA00001286"/>
    </source>
</evidence>
<feature type="domain" description="Methylated-DNA-[protein]-cysteine S-methyltransferase DNA binding" evidence="10">
    <location>
        <begin position="82"/>
        <end position="161"/>
    </location>
</feature>
<dbReference type="Gene3D" id="1.10.10.10">
    <property type="entry name" value="Winged helix-like DNA-binding domain superfamily/Winged helix DNA-binding domain"/>
    <property type="match status" value="1"/>
</dbReference>
<dbReference type="EC" id="2.1.1.63" evidence="9"/>
<gene>
    <name evidence="12" type="ORF">CTDIVETGP_2057</name>
</gene>
<dbReference type="GO" id="GO:0003908">
    <property type="term" value="F:methylated-DNA-[protein]-cysteine S-methyltransferase activity"/>
    <property type="evidence" value="ECO:0007669"/>
    <property type="project" value="UniProtKB-UniRule"/>
</dbReference>
<evidence type="ECO:0000256" key="3">
    <source>
        <dbReference type="ARBA" id="ARBA00022490"/>
    </source>
</evidence>
<dbReference type="GO" id="GO:0006307">
    <property type="term" value="P:DNA alkylation repair"/>
    <property type="evidence" value="ECO:0007669"/>
    <property type="project" value="UniProtKB-UniRule"/>
</dbReference>
<keyword evidence="6 9" id="KW-0227">DNA damage</keyword>
<dbReference type="GO" id="GO:0032259">
    <property type="term" value="P:methylation"/>
    <property type="evidence" value="ECO:0007669"/>
    <property type="project" value="UniProtKB-KW"/>
</dbReference>
<feature type="active site" description="Nucleophile; methyl group acceptor" evidence="9">
    <location>
        <position position="133"/>
    </location>
</feature>
<dbReference type="SUPFAM" id="SSF53155">
    <property type="entry name" value="Methylated DNA-protein cysteine methyltransferase domain"/>
    <property type="match status" value="1"/>
</dbReference>
<feature type="domain" description="Methylguanine DNA methyltransferase ribonuclease-like" evidence="11">
    <location>
        <begin position="4"/>
        <end position="77"/>
    </location>
</feature>
<dbReference type="RefSeq" id="WP_017751455.1">
    <property type="nucleotide sequence ID" value="NZ_CBXI010000037.1"/>
</dbReference>
<evidence type="ECO:0000256" key="7">
    <source>
        <dbReference type="ARBA" id="ARBA00023204"/>
    </source>
</evidence>
<evidence type="ECO:0000313" key="12">
    <source>
        <dbReference type="EMBL" id="CDL91987.1"/>
    </source>
</evidence>
<dbReference type="EMBL" id="CBXI010000037">
    <property type="protein sequence ID" value="CDL91987.1"/>
    <property type="molecule type" value="Genomic_DNA"/>
</dbReference>
<dbReference type="OrthoDB" id="9802228at2"/>
<dbReference type="FunFam" id="1.10.10.10:FF:000214">
    <property type="entry name" value="Methylated-DNA--protein-cysteine methyltransferase"/>
    <property type="match status" value="1"/>
</dbReference>
<dbReference type="InterPro" id="IPR023546">
    <property type="entry name" value="MGMT"/>
</dbReference>
<evidence type="ECO:0000256" key="6">
    <source>
        <dbReference type="ARBA" id="ARBA00022763"/>
    </source>
</evidence>
<sequence>MKNYSEYYKSPIGIIKITASKLGIISISFIDGNLNEISSSKFQKDMDLDVYRYLRDCKDQLNEYFMGKRKEFSLRISLQGTDFRKKVWNELMNIPYGNTCSYMDIADRIGNRKAVRAVGGANHNNNIIIVIPCHRVIGKDGSLTGYSGGLWRKRWLLKHEKNFKIIVD</sequence>
<evidence type="ECO:0000259" key="10">
    <source>
        <dbReference type="Pfam" id="PF01035"/>
    </source>
</evidence>
<dbReference type="Gene3D" id="3.30.160.70">
    <property type="entry name" value="Methylated DNA-protein cysteine methyltransferase domain"/>
    <property type="match status" value="1"/>
</dbReference>
<comment type="catalytic activity">
    <reaction evidence="8 9">
        <text>a 6-O-methyl-2'-deoxyguanosine in DNA + L-cysteinyl-[protein] = S-methyl-L-cysteinyl-[protein] + a 2'-deoxyguanosine in DNA</text>
        <dbReference type="Rhea" id="RHEA:24000"/>
        <dbReference type="Rhea" id="RHEA-COMP:10131"/>
        <dbReference type="Rhea" id="RHEA-COMP:10132"/>
        <dbReference type="Rhea" id="RHEA-COMP:11367"/>
        <dbReference type="Rhea" id="RHEA-COMP:11368"/>
        <dbReference type="ChEBI" id="CHEBI:29950"/>
        <dbReference type="ChEBI" id="CHEBI:82612"/>
        <dbReference type="ChEBI" id="CHEBI:85445"/>
        <dbReference type="ChEBI" id="CHEBI:85448"/>
        <dbReference type="EC" id="2.1.1.63"/>
    </reaction>
</comment>
<dbReference type="HAMAP" id="MF_00772">
    <property type="entry name" value="OGT"/>
    <property type="match status" value="1"/>
</dbReference>
<dbReference type="NCBIfam" id="TIGR00589">
    <property type="entry name" value="ogt"/>
    <property type="match status" value="1"/>
</dbReference>
<dbReference type="CDD" id="cd06445">
    <property type="entry name" value="ATase"/>
    <property type="match status" value="1"/>
</dbReference>
<keyword evidence="13" id="KW-1185">Reference proteome</keyword>
<evidence type="ECO:0000256" key="4">
    <source>
        <dbReference type="ARBA" id="ARBA00022603"/>
    </source>
</evidence>
<organism evidence="12 13">
    <name type="scientific">Clostridium tyrobutyricum DIVETGP</name>
    <dbReference type="NCBI Taxonomy" id="1408889"/>
    <lineage>
        <taxon>Bacteria</taxon>
        <taxon>Bacillati</taxon>
        <taxon>Bacillota</taxon>
        <taxon>Clostridia</taxon>
        <taxon>Eubacteriales</taxon>
        <taxon>Clostridiaceae</taxon>
        <taxon>Clostridium</taxon>
    </lineage>
</organism>
<comment type="function">
    <text evidence="9">Involved in the cellular defense against the biological effects of O6-methylguanine (O6-MeG) and O4-methylthymine (O4-MeT) in DNA. Repairs the methylated nucleobase in DNA by stoichiometrically transferring the methyl group to a cysteine residue in the enzyme. This is a suicide reaction: the enzyme is irreversibly inactivated.</text>
</comment>
<protein>
    <recommendedName>
        <fullName evidence="9">Methylated-DNA--protein-cysteine methyltransferase</fullName>
        <ecNumber evidence="9">2.1.1.63</ecNumber>
    </recommendedName>
    <alternativeName>
        <fullName evidence="9">6-O-methylguanine-DNA methyltransferase</fullName>
        <shortName evidence="9">MGMT</shortName>
    </alternativeName>
    <alternativeName>
        <fullName evidence="9">O-6-methylguanine-DNA-alkyltransferase</fullName>
    </alternativeName>
</protein>
<dbReference type="AlphaFoldDB" id="W6NIX6"/>
<keyword evidence="3 9" id="KW-0963">Cytoplasm</keyword>
<comment type="miscellaneous">
    <text evidence="9">This enzyme catalyzes only one turnover and therefore is not strictly catalytic. According to one definition, an enzyme is a biocatalyst that acts repeatedly and over many reaction cycles.</text>
</comment>
<dbReference type="SUPFAM" id="SSF46767">
    <property type="entry name" value="Methylated DNA-protein cysteine methyltransferase, C-terminal domain"/>
    <property type="match status" value="1"/>
</dbReference>
<evidence type="ECO:0000256" key="2">
    <source>
        <dbReference type="ARBA" id="ARBA00008711"/>
    </source>
</evidence>
<dbReference type="GeneID" id="29419439"/>
<dbReference type="PANTHER" id="PTHR10815:SF13">
    <property type="entry name" value="METHYLATED-DNA--PROTEIN-CYSTEINE METHYLTRANSFERASE"/>
    <property type="match status" value="1"/>
</dbReference>
<dbReference type="InterPro" id="IPR014048">
    <property type="entry name" value="MethylDNA_cys_MeTrfase_DNA-bd"/>
</dbReference>
<keyword evidence="4 9" id="KW-0489">Methyltransferase</keyword>
<dbReference type="Proteomes" id="UP000019482">
    <property type="component" value="Unassembled WGS sequence"/>
</dbReference>